<organism evidence="2 3">
    <name type="scientific">Muraenolepis orangiensis</name>
    <name type="common">Patagonian moray cod</name>
    <dbReference type="NCBI Taxonomy" id="630683"/>
    <lineage>
        <taxon>Eukaryota</taxon>
        <taxon>Metazoa</taxon>
        <taxon>Chordata</taxon>
        <taxon>Craniata</taxon>
        <taxon>Vertebrata</taxon>
        <taxon>Euteleostomi</taxon>
        <taxon>Actinopterygii</taxon>
        <taxon>Neopterygii</taxon>
        <taxon>Teleostei</taxon>
        <taxon>Neoteleostei</taxon>
        <taxon>Acanthomorphata</taxon>
        <taxon>Zeiogadaria</taxon>
        <taxon>Gadariae</taxon>
        <taxon>Gadiformes</taxon>
        <taxon>Muraenolepidoidei</taxon>
        <taxon>Muraenolepididae</taxon>
        <taxon>Muraenolepis</taxon>
    </lineage>
</organism>
<keyword evidence="3" id="KW-1185">Reference proteome</keyword>
<proteinExistence type="predicted"/>
<feature type="region of interest" description="Disordered" evidence="1">
    <location>
        <begin position="1"/>
        <end position="57"/>
    </location>
</feature>
<name>A0A9Q0EXX2_9TELE</name>
<comment type="caution">
    <text evidence="2">The sequence shown here is derived from an EMBL/GenBank/DDBJ whole genome shotgun (WGS) entry which is preliminary data.</text>
</comment>
<dbReference type="Proteomes" id="UP001148018">
    <property type="component" value="Unassembled WGS sequence"/>
</dbReference>
<sequence>MCAGNSKPGDGDDGDRGWSERGTRGEPQPTESVQGTAALEKETDAREEPPPPAYLDYNAQLILPMSYKST</sequence>
<accession>A0A9Q0EXX2</accession>
<protein>
    <submittedName>
        <fullName evidence="2">Uncharacterized protein</fullName>
    </submittedName>
</protein>
<dbReference type="EMBL" id="JANIIK010000036">
    <property type="protein sequence ID" value="KAJ3612662.1"/>
    <property type="molecule type" value="Genomic_DNA"/>
</dbReference>
<feature type="compositionally biased region" description="Basic and acidic residues" evidence="1">
    <location>
        <begin position="14"/>
        <end position="24"/>
    </location>
</feature>
<evidence type="ECO:0000313" key="2">
    <source>
        <dbReference type="EMBL" id="KAJ3612662.1"/>
    </source>
</evidence>
<evidence type="ECO:0000313" key="3">
    <source>
        <dbReference type="Proteomes" id="UP001148018"/>
    </source>
</evidence>
<evidence type="ECO:0000256" key="1">
    <source>
        <dbReference type="SAM" id="MobiDB-lite"/>
    </source>
</evidence>
<feature type="compositionally biased region" description="Basic and acidic residues" evidence="1">
    <location>
        <begin position="39"/>
        <end position="49"/>
    </location>
</feature>
<reference evidence="2" key="1">
    <citation type="submission" date="2022-07" db="EMBL/GenBank/DDBJ databases">
        <title>Chromosome-level genome of Muraenolepis orangiensis.</title>
        <authorList>
            <person name="Kim J."/>
        </authorList>
    </citation>
    <scope>NUCLEOTIDE SEQUENCE</scope>
    <source>
        <strain evidence="2">KU_S4_2022</strain>
        <tissue evidence="2">Muscle</tissue>
    </source>
</reference>
<gene>
    <name evidence="2" type="ORF">NHX12_020927</name>
</gene>
<dbReference type="AlphaFoldDB" id="A0A9Q0EXX2"/>